<dbReference type="EMBL" id="AFNU02000021">
    <property type="protein sequence ID" value="ERJ10958.1"/>
    <property type="molecule type" value="Genomic_DNA"/>
</dbReference>
<accession>U2EE24</accession>
<dbReference type="PANTHER" id="PTHR30448:SF0">
    <property type="entry name" value="RNASE ADAPTER PROTEIN RAPZ"/>
    <property type="match status" value="1"/>
</dbReference>
<proteinExistence type="inferred from homology"/>
<evidence type="ECO:0000256" key="3">
    <source>
        <dbReference type="ARBA" id="ARBA00023134"/>
    </source>
</evidence>
<reference evidence="8 9" key="1">
    <citation type="journal article" date="2011" name="J. Bacteriol.">
        <title>Genome sequence of Haloplasma contractile, an unusual contractile bacterium from a deep-sea anoxic brine lake.</title>
        <authorList>
            <person name="Antunes A."/>
            <person name="Alam I."/>
            <person name="El Dorry H."/>
            <person name="Siam R."/>
            <person name="Robertson A."/>
            <person name="Bajic V.B."/>
            <person name="Stingl U."/>
        </authorList>
    </citation>
    <scope>NUCLEOTIDE SEQUENCE [LARGE SCALE GENOMIC DNA]</scope>
    <source>
        <strain evidence="8 9">SSD-17B</strain>
    </source>
</reference>
<dbReference type="InterPro" id="IPR053930">
    <property type="entry name" value="RapZ-like_N"/>
</dbReference>
<dbReference type="EMBL" id="AFNU02000002">
    <property type="protein sequence ID" value="ERJ12966.1"/>
    <property type="molecule type" value="Genomic_DNA"/>
</dbReference>
<feature type="binding site" evidence="4">
    <location>
        <begin position="70"/>
        <end position="73"/>
    </location>
    <ligand>
        <name>GTP</name>
        <dbReference type="ChEBI" id="CHEBI:37565"/>
    </ligand>
</feature>
<name>U2EE24_9MOLU</name>
<evidence type="ECO:0000313" key="7">
    <source>
        <dbReference type="EMBL" id="ERJ10958.1"/>
    </source>
</evidence>
<dbReference type="InterPro" id="IPR005337">
    <property type="entry name" value="RapZ-like"/>
</dbReference>
<dbReference type="AlphaFoldDB" id="U2EE24"/>
<reference evidence="8 9" key="2">
    <citation type="journal article" date="2013" name="PLoS ONE">
        <title>INDIGO - INtegrated Data Warehouse of MIcrobial GenOmes with Examples from the Red Sea Extremophiles.</title>
        <authorList>
            <person name="Alam I."/>
            <person name="Antunes A."/>
            <person name="Kamau A.A."/>
            <person name="Ba Alawi W."/>
            <person name="Kalkatawi M."/>
            <person name="Stingl U."/>
            <person name="Bajic V.B."/>
        </authorList>
    </citation>
    <scope>NUCLEOTIDE SEQUENCE [LARGE SCALE GENOMIC DNA]</scope>
    <source>
        <strain evidence="8 9">SSD-17B</strain>
    </source>
</reference>
<evidence type="ECO:0000259" key="6">
    <source>
        <dbReference type="Pfam" id="PF22740"/>
    </source>
</evidence>
<dbReference type="Gene3D" id="3.40.50.300">
    <property type="entry name" value="P-loop containing nucleotide triphosphate hydrolases"/>
    <property type="match status" value="1"/>
</dbReference>
<keyword evidence="9" id="KW-1185">Reference proteome</keyword>
<organism evidence="8 9">
    <name type="scientific">Haloplasma contractile SSD-17B</name>
    <dbReference type="NCBI Taxonomy" id="1033810"/>
    <lineage>
        <taxon>Bacteria</taxon>
        <taxon>Bacillati</taxon>
        <taxon>Mycoplasmatota</taxon>
        <taxon>Mollicutes</taxon>
        <taxon>Haloplasmatales</taxon>
        <taxon>Haloplasmataceae</taxon>
        <taxon>Haloplasma</taxon>
    </lineage>
</organism>
<dbReference type="PIRSF" id="PIRSF005052">
    <property type="entry name" value="P-loopkin"/>
    <property type="match status" value="1"/>
</dbReference>
<dbReference type="InParanoid" id="U2EE24"/>
<dbReference type="FunCoup" id="U2EE24">
    <property type="interactions" value="152"/>
</dbReference>
<evidence type="ECO:0000313" key="9">
    <source>
        <dbReference type="Proteomes" id="UP000005707"/>
    </source>
</evidence>
<keyword evidence="8" id="KW-0378">Hydrolase</keyword>
<feature type="domain" description="RapZ C-terminal" evidence="6">
    <location>
        <begin position="174"/>
        <end position="292"/>
    </location>
</feature>
<comment type="caution">
    <text evidence="8">The sequence shown here is derived from an EMBL/GenBank/DDBJ whole genome shotgun (WGS) entry which is preliminary data.</text>
</comment>
<dbReference type="eggNOG" id="COG1660">
    <property type="taxonomic scope" value="Bacteria"/>
</dbReference>
<dbReference type="GO" id="GO:0005524">
    <property type="term" value="F:ATP binding"/>
    <property type="evidence" value="ECO:0007669"/>
    <property type="project" value="UniProtKB-UniRule"/>
</dbReference>
<protein>
    <submittedName>
        <fullName evidence="8">Nucleotide protein YvcJ</fullName>
        <ecNumber evidence="8">3.6.3.34</ecNumber>
    </submittedName>
</protein>
<dbReference type="InterPro" id="IPR053931">
    <property type="entry name" value="RapZ_C"/>
</dbReference>
<dbReference type="GO" id="GO:0016787">
    <property type="term" value="F:hydrolase activity"/>
    <property type="evidence" value="ECO:0007669"/>
    <property type="project" value="UniProtKB-KW"/>
</dbReference>
<keyword evidence="2 4" id="KW-0067">ATP-binding</keyword>
<keyword evidence="1 4" id="KW-0547">Nucleotide-binding</keyword>
<evidence type="ECO:0000256" key="4">
    <source>
        <dbReference type="HAMAP-Rule" id="MF_00636"/>
    </source>
</evidence>
<dbReference type="PANTHER" id="PTHR30448">
    <property type="entry name" value="RNASE ADAPTER PROTEIN RAPZ"/>
    <property type="match status" value="1"/>
</dbReference>
<dbReference type="Proteomes" id="UP000005707">
    <property type="component" value="Unassembled WGS sequence"/>
</dbReference>
<dbReference type="STRING" id="1033810.HLPCO_000565"/>
<dbReference type="InterPro" id="IPR027417">
    <property type="entry name" value="P-loop_NTPase"/>
</dbReference>
<keyword evidence="3 4" id="KW-0342">GTP-binding</keyword>
<feature type="binding site" evidence="4">
    <location>
        <begin position="17"/>
        <end position="24"/>
    </location>
    <ligand>
        <name>ATP</name>
        <dbReference type="ChEBI" id="CHEBI:30616"/>
    </ligand>
</feature>
<gene>
    <name evidence="8" type="primary">yvcJ</name>
    <name evidence="8" type="ORF">HLPCO_000565</name>
    <name evidence="7" type="ORF">HLPCO_003045</name>
</gene>
<sequence length="297" mass="34250">MKGDMMKNTKRFLILTGMSGAGKSVALNSLEDMGYFCIDNMPPNLFRQILVLSDYFFNNEDLNSYAIVMDSRANDFEGILGAIEELKQKTPFDVKTLFLEASTEVLTKRFNETRRIHPLSKKGTTIEGIEAERTLLEEVKQYSDYIIDTSYMKANELKKEVIKCFQPGNHDYFRVNFMSFGFKHGTPSDCDYIFDVRFIKNPFYIDELRPLTGLDTEVSEYVLQKQEAKTYIEKTVDLLQFAIPQYKNIGKSQVVIGIGCSGGQHRSVAISQYLYNYFKDTFSTNIFHRDLEKRKGN</sequence>
<evidence type="ECO:0000256" key="2">
    <source>
        <dbReference type="ARBA" id="ARBA00022840"/>
    </source>
</evidence>
<evidence type="ECO:0000256" key="1">
    <source>
        <dbReference type="ARBA" id="ARBA00022741"/>
    </source>
</evidence>
<dbReference type="HAMAP" id="MF_00636">
    <property type="entry name" value="RapZ_like"/>
    <property type="match status" value="1"/>
</dbReference>
<dbReference type="NCBIfam" id="NF003828">
    <property type="entry name" value="PRK05416.1"/>
    <property type="match status" value="1"/>
</dbReference>
<feature type="domain" description="RapZ-like N-terminal" evidence="5">
    <location>
        <begin position="13"/>
        <end position="166"/>
    </location>
</feature>
<dbReference type="GO" id="GO:0005525">
    <property type="term" value="F:GTP binding"/>
    <property type="evidence" value="ECO:0007669"/>
    <property type="project" value="UniProtKB-UniRule"/>
</dbReference>
<dbReference type="Pfam" id="PF03668">
    <property type="entry name" value="RapZ-like_N"/>
    <property type="match status" value="1"/>
</dbReference>
<dbReference type="SUPFAM" id="SSF52540">
    <property type="entry name" value="P-loop containing nucleoside triphosphate hydrolases"/>
    <property type="match status" value="1"/>
</dbReference>
<evidence type="ECO:0000313" key="8">
    <source>
        <dbReference type="EMBL" id="ERJ12966.1"/>
    </source>
</evidence>
<evidence type="ECO:0000259" key="5">
    <source>
        <dbReference type="Pfam" id="PF03668"/>
    </source>
</evidence>
<dbReference type="EC" id="3.6.3.34" evidence="8"/>
<dbReference type="Pfam" id="PF22740">
    <property type="entry name" value="PapZ_C"/>
    <property type="match status" value="1"/>
</dbReference>